<evidence type="ECO:0008006" key="6">
    <source>
        <dbReference type="Google" id="ProtNLM"/>
    </source>
</evidence>
<name>A0A1M5XZF3_9FLAO</name>
<feature type="transmembrane region" description="Helical" evidence="1">
    <location>
        <begin position="5"/>
        <end position="21"/>
    </location>
</feature>
<proteinExistence type="predicted"/>
<evidence type="ECO:0000313" key="3">
    <source>
        <dbReference type="EMBL" id="SHI05096.1"/>
    </source>
</evidence>
<feature type="transmembrane region" description="Helical" evidence="1">
    <location>
        <begin position="76"/>
        <end position="98"/>
    </location>
</feature>
<keyword evidence="5" id="KW-1185">Reference proteome</keyword>
<evidence type="ECO:0000313" key="5">
    <source>
        <dbReference type="Proteomes" id="UP000290037"/>
    </source>
</evidence>
<sequence>MKYKYLLLAYLLLGFLEVFLPDHFFNLAVSLRPINVAIIYCFYVGNTKQHNYLLLFYLVCELLNEIFFLIDFTKYFTLVLSCYSIATFTMIYHLWPVLKSAANKADAVDWLRPSLGLLAIFYMFWKLSLMVFDELPNNSIFFVGVLALVCWSVFCFLVPVKNKHPDNFALYFMGGAMAVMAPSMFIYEFIWTFEVILYFSLLSMLLFKIFLVWYLIHFKYILRSQEEYF</sequence>
<dbReference type="EMBL" id="QOVN01000002">
    <property type="protein sequence ID" value="RXG30360.1"/>
    <property type="molecule type" value="Genomic_DNA"/>
</dbReference>
<feature type="transmembrane region" description="Helical" evidence="1">
    <location>
        <begin position="170"/>
        <end position="190"/>
    </location>
</feature>
<dbReference type="AlphaFoldDB" id="A0A1M5XZF3"/>
<reference evidence="2 5" key="3">
    <citation type="submission" date="2018-07" db="EMBL/GenBank/DDBJ databases">
        <title>Leeuwenhoekiella genomics.</title>
        <authorList>
            <person name="Tahon G."/>
            <person name="Willems A."/>
        </authorList>
    </citation>
    <scope>NUCLEOTIDE SEQUENCE [LARGE SCALE GENOMIC DNA]</scope>
    <source>
        <strain evidence="2 5">LMG 24856</strain>
    </source>
</reference>
<feature type="transmembrane region" description="Helical" evidence="1">
    <location>
        <begin position="139"/>
        <end position="158"/>
    </location>
</feature>
<keyword evidence="1" id="KW-1133">Transmembrane helix</keyword>
<evidence type="ECO:0000313" key="4">
    <source>
        <dbReference type="Proteomes" id="UP000184240"/>
    </source>
</evidence>
<feature type="transmembrane region" description="Helical" evidence="1">
    <location>
        <begin position="110"/>
        <end position="127"/>
    </location>
</feature>
<keyword evidence="1" id="KW-0472">Membrane</keyword>
<evidence type="ECO:0000256" key="1">
    <source>
        <dbReference type="SAM" id="Phobius"/>
    </source>
</evidence>
<protein>
    <recommendedName>
        <fullName evidence="6">YhhN-like protein</fullName>
    </recommendedName>
</protein>
<reference evidence="3" key="2">
    <citation type="submission" date="2016-11" db="EMBL/GenBank/DDBJ databases">
        <authorList>
            <person name="Jaros S."/>
            <person name="Januszkiewicz K."/>
            <person name="Wedrychowicz H."/>
        </authorList>
    </citation>
    <scope>NUCLEOTIDE SEQUENCE [LARGE SCALE GENOMIC DNA]</scope>
    <source>
        <strain evidence="3">DSM 19859</strain>
    </source>
</reference>
<dbReference type="Proteomes" id="UP000184240">
    <property type="component" value="Unassembled WGS sequence"/>
</dbReference>
<keyword evidence="1" id="KW-0812">Transmembrane</keyword>
<evidence type="ECO:0000313" key="2">
    <source>
        <dbReference type="EMBL" id="RXG30360.1"/>
    </source>
</evidence>
<dbReference type="EMBL" id="FQXT01000003">
    <property type="protein sequence ID" value="SHI05096.1"/>
    <property type="molecule type" value="Genomic_DNA"/>
</dbReference>
<accession>A0A1M5XZF3</accession>
<feature type="transmembrane region" description="Helical" evidence="1">
    <location>
        <begin position="27"/>
        <end position="45"/>
    </location>
</feature>
<reference evidence="4" key="1">
    <citation type="submission" date="2016-11" db="EMBL/GenBank/DDBJ databases">
        <authorList>
            <person name="Varghese N."/>
            <person name="Submissions S."/>
        </authorList>
    </citation>
    <scope>NUCLEOTIDE SEQUENCE [LARGE SCALE GENOMIC DNA]</scope>
    <source>
        <strain evidence="4">DSM 19859</strain>
    </source>
</reference>
<dbReference type="Proteomes" id="UP000290037">
    <property type="component" value="Unassembled WGS sequence"/>
</dbReference>
<gene>
    <name evidence="2" type="ORF">DSM01_1110</name>
    <name evidence="3" type="ORF">SAMN04487999_1815</name>
</gene>
<feature type="transmembrane region" description="Helical" evidence="1">
    <location>
        <begin position="196"/>
        <end position="216"/>
    </location>
</feature>
<dbReference type="STRING" id="573501.SAMN04487999_1815"/>
<organism evidence="3 4">
    <name type="scientific">Leeuwenhoekiella palythoae</name>
    <dbReference type="NCBI Taxonomy" id="573501"/>
    <lineage>
        <taxon>Bacteria</taxon>
        <taxon>Pseudomonadati</taxon>
        <taxon>Bacteroidota</taxon>
        <taxon>Flavobacteriia</taxon>
        <taxon>Flavobacteriales</taxon>
        <taxon>Flavobacteriaceae</taxon>
        <taxon>Leeuwenhoekiella</taxon>
    </lineage>
</organism>
<feature type="transmembrane region" description="Helical" evidence="1">
    <location>
        <begin position="52"/>
        <end position="70"/>
    </location>
</feature>